<organism evidence="1 2">
    <name type="scientific">Parelaphostrongylus tenuis</name>
    <name type="common">Meningeal worm</name>
    <dbReference type="NCBI Taxonomy" id="148309"/>
    <lineage>
        <taxon>Eukaryota</taxon>
        <taxon>Metazoa</taxon>
        <taxon>Ecdysozoa</taxon>
        <taxon>Nematoda</taxon>
        <taxon>Chromadorea</taxon>
        <taxon>Rhabditida</taxon>
        <taxon>Rhabditina</taxon>
        <taxon>Rhabditomorpha</taxon>
        <taxon>Strongyloidea</taxon>
        <taxon>Metastrongylidae</taxon>
        <taxon>Parelaphostrongylus</taxon>
    </lineage>
</organism>
<dbReference type="AlphaFoldDB" id="A0AAD5QH12"/>
<dbReference type="EMBL" id="JAHQIW010000369">
    <property type="protein sequence ID" value="KAJ1347710.1"/>
    <property type="molecule type" value="Genomic_DNA"/>
</dbReference>
<sequence>MGTAACFLHVANKKKRLNSHSEMQQKFHHFRKLSGQKLWAKSFQMIPLPSIFSRHDLFTEETQENKIEVDVFGELIYRMIYVLEAGRSSNGLQCWTYRMQLDAGITYKRNYNDQKYSHRCIGRVKNGEPSKRHFQFYHSTVRKPACSYN</sequence>
<name>A0AAD5QH12_PARTN</name>
<evidence type="ECO:0000313" key="2">
    <source>
        <dbReference type="Proteomes" id="UP001196413"/>
    </source>
</evidence>
<gene>
    <name evidence="1" type="ORF">KIN20_002842</name>
</gene>
<keyword evidence="2" id="KW-1185">Reference proteome</keyword>
<proteinExistence type="predicted"/>
<comment type="caution">
    <text evidence="1">The sequence shown here is derived from an EMBL/GenBank/DDBJ whole genome shotgun (WGS) entry which is preliminary data.</text>
</comment>
<dbReference type="Proteomes" id="UP001196413">
    <property type="component" value="Unassembled WGS sequence"/>
</dbReference>
<evidence type="ECO:0000313" key="1">
    <source>
        <dbReference type="EMBL" id="KAJ1347710.1"/>
    </source>
</evidence>
<reference evidence="1" key="1">
    <citation type="submission" date="2021-06" db="EMBL/GenBank/DDBJ databases">
        <title>Parelaphostrongylus tenuis whole genome reference sequence.</title>
        <authorList>
            <person name="Garwood T.J."/>
            <person name="Larsen P.A."/>
            <person name="Fountain-Jones N.M."/>
            <person name="Garbe J.R."/>
            <person name="Macchietto M.G."/>
            <person name="Kania S.A."/>
            <person name="Gerhold R.W."/>
            <person name="Richards J.E."/>
            <person name="Wolf T.M."/>
        </authorList>
    </citation>
    <scope>NUCLEOTIDE SEQUENCE</scope>
    <source>
        <strain evidence="1">MNPRO001-30</strain>
        <tissue evidence="1">Meninges</tissue>
    </source>
</reference>
<protein>
    <submittedName>
        <fullName evidence="1">Uncharacterized protein</fullName>
    </submittedName>
</protein>
<accession>A0AAD5QH12</accession>